<dbReference type="InterPro" id="IPR036821">
    <property type="entry name" value="Peptide_deformylase_sf"/>
</dbReference>
<evidence type="ECO:0000256" key="1">
    <source>
        <dbReference type="ARBA" id="ARBA00010759"/>
    </source>
</evidence>
<comment type="caution">
    <text evidence="9">The sequence shown here is derived from an EMBL/GenBank/DDBJ whole genome shotgun (WGS) entry which is preliminary data.</text>
</comment>
<keyword evidence="8" id="KW-0812">Transmembrane</keyword>
<dbReference type="EC" id="3.5.1.88" evidence="7"/>
<dbReference type="GO" id="GO:0005739">
    <property type="term" value="C:mitochondrion"/>
    <property type="evidence" value="ECO:0007669"/>
    <property type="project" value="TreeGrafter"/>
</dbReference>
<dbReference type="PANTHER" id="PTHR10458">
    <property type="entry name" value="PEPTIDE DEFORMYLASE"/>
    <property type="match status" value="1"/>
</dbReference>
<keyword evidence="4 7" id="KW-0648">Protein biosynthesis</keyword>
<dbReference type="AlphaFoldDB" id="A0A6G0TSB0"/>
<organism evidence="9 10">
    <name type="scientific">Aphis glycines</name>
    <name type="common">Soybean aphid</name>
    <dbReference type="NCBI Taxonomy" id="307491"/>
    <lineage>
        <taxon>Eukaryota</taxon>
        <taxon>Metazoa</taxon>
        <taxon>Ecdysozoa</taxon>
        <taxon>Arthropoda</taxon>
        <taxon>Hexapoda</taxon>
        <taxon>Insecta</taxon>
        <taxon>Pterygota</taxon>
        <taxon>Neoptera</taxon>
        <taxon>Paraneoptera</taxon>
        <taxon>Hemiptera</taxon>
        <taxon>Sternorrhyncha</taxon>
        <taxon>Aphidomorpha</taxon>
        <taxon>Aphidoidea</taxon>
        <taxon>Aphididae</taxon>
        <taxon>Aphidini</taxon>
        <taxon>Aphis</taxon>
        <taxon>Aphis</taxon>
    </lineage>
</organism>
<dbReference type="PRINTS" id="PR01576">
    <property type="entry name" value="PDEFORMYLASE"/>
</dbReference>
<dbReference type="GO" id="GO:0042586">
    <property type="term" value="F:peptide deformylase activity"/>
    <property type="evidence" value="ECO:0007669"/>
    <property type="project" value="UniProtKB-EC"/>
</dbReference>
<keyword evidence="8" id="KW-1133">Transmembrane helix</keyword>
<evidence type="ECO:0000256" key="3">
    <source>
        <dbReference type="ARBA" id="ARBA00022801"/>
    </source>
</evidence>
<sequence length="440" mass="50508">MALRFIKRTYNRMFLAKDPKPPYTSHVVQIGDPVLRCKAFLVPSEKIGTKELYNLIYILKTLMKKSNLIGLAAPQVGVPLQIFIIHFPHPSHYFSKEEITLKGMEHVENQVWINPELKVLDHEKVTFNESCASFKGYSADVPRYKRVLLTGIDENGEKKTLDAKEWTARIVQHEMDHLNGVMYSDRMVLNSLCCTGWHTINKYQGFVELRKLLICQTFKNPLSFVFYLRKLTKIVYNLIKYVFNDNSTLRLYNYTNMKILNIFSIIQLDLICFDYHLSTRLADSNLVSCSKRQQCYCNETILLFTLKIVMLSQYQFSEKKSFLPTMVLVLAMWMDNGSQVFHQMIHFLVALVDLMVTLLLLVTVAVISIVSPVSWVPGAPPCSNTGPIRIFPGTWTAAPAADPSHPKIYVVFLVVNPLTPFAFQSHYSFADNVEMPVCRP</sequence>
<dbReference type="EMBL" id="VYZN01000018">
    <property type="protein sequence ID" value="KAE9537408.1"/>
    <property type="molecule type" value="Genomic_DNA"/>
</dbReference>
<dbReference type="NCBIfam" id="NF001159">
    <property type="entry name" value="PRK00150.1-3"/>
    <property type="match status" value="1"/>
</dbReference>
<dbReference type="InterPro" id="IPR023635">
    <property type="entry name" value="Peptide_deformylase"/>
</dbReference>
<dbReference type="Proteomes" id="UP000475862">
    <property type="component" value="Unassembled WGS sequence"/>
</dbReference>
<dbReference type="Gene3D" id="3.90.45.10">
    <property type="entry name" value="Peptide deformylase"/>
    <property type="match status" value="1"/>
</dbReference>
<dbReference type="CDD" id="cd00487">
    <property type="entry name" value="Pep_deformylase"/>
    <property type="match status" value="1"/>
</dbReference>
<comment type="function">
    <text evidence="5 7">Removes the formyl group from the N-terminal Met of newly synthesized proteins.</text>
</comment>
<evidence type="ECO:0000313" key="9">
    <source>
        <dbReference type="EMBL" id="KAE9537408.1"/>
    </source>
</evidence>
<dbReference type="GO" id="GO:0006412">
    <property type="term" value="P:translation"/>
    <property type="evidence" value="ECO:0007669"/>
    <property type="project" value="UniProtKB-KW"/>
</dbReference>
<dbReference type="GO" id="GO:0046872">
    <property type="term" value="F:metal ion binding"/>
    <property type="evidence" value="ECO:0007669"/>
    <property type="project" value="UniProtKB-KW"/>
</dbReference>
<dbReference type="HAMAP" id="MF_00163">
    <property type="entry name" value="Pep_deformylase"/>
    <property type="match status" value="1"/>
</dbReference>
<keyword evidence="2 7" id="KW-0479">Metal-binding</keyword>
<proteinExistence type="inferred from homology"/>
<accession>A0A6G0TSB0</accession>
<reference evidence="9 10" key="1">
    <citation type="submission" date="2019-08" db="EMBL/GenBank/DDBJ databases">
        <title>The genome of the soybean aphid Biotype 1, its phylome, world population structure and adaptation to the North American continent.</title>
        <authorList>
            <person name="Giordano R."/>
            <person name="Donthu R.K."/>
            <person name="Hernandez A.G."/>
            <person name="Wright C.L."/>
            <person name="Zimin A.V."/>
        </authorList>
    </citation>
    <scope>NUCLEOTIDE SEQUENCE [LARGE SCALE GENOMIC DNA]</scope>
    <source>
        <tissue evidence="9">Whole aphids</tissue>
    </source>
</reference>
<keyword evidence="8" id="KW-0472">Membrane</keyword>
<evidence type="ECO:0000313" key="10">
    <source>
        <dbReference type="Proteomes" id="UP000475862"/>
    </source>
</evidence>
<dbReference type="Pfam" id="PF01327">
    <property type="entry name" value="Pep_deformylase"/>
    <property type="match status" value="1"/>
</dbReference>
<comment type="catalytic activity">
    <reaction evidence="6 7">
        <text>N-terminal N-formyl-L-methionyl-[peptide] + H2O = N-terminal L-methionyl-[peptide] + formate</text>
        <dbReference type="Rhea" id="RHEA:24420"/>
        <dbReference type="Rhea" id="RHEA-COMP:10639"/>
        <dbReference type="Rhea" id="RHEA-COMP:10640"/>
        <dbReference type="ChEBI" id="CHEBI:15377"/>
        <dbReference type="ChEBI" id="CHEBI:15740"/>
        <dbReference type="ChEBI" id="CHEBI:49298"/>
        <dbReference type="ChEBI" id="CHEBI:64731"/>
        <dbReference type="EC" id="3.5.1.88"/>
    </reaction>
</comment>
<evidence type="ECO:0000256" key="6">
    <source>
        <dbReference type="ARBA" id="ARBA00048875"/>
    </source>
</evidence>
<protein>
    <recommendedName>
        <fullName evidence="7">Peptide deformylase</fullName>
        <ecNumber evidence="7">3.5.1.88</ecNumber>
    </recommendedName>
</protein>
<dbReference type="SUPFAM" id="SSF56420">
    <property type="entry name" value="Peptide deformylase"/>
    <property type="match status" value="1"/>
</dbReference>
<keyword evidence="3 7" id="KW-0378">Hydrolase</keyword>
<evidence type="ECO:0000256" key="5">
    <source>
        <dbReference type="ARBA" id="ARBA00037114"/>
    </source>
</evidence>
<evidence type="ECO:0000256" key="7">
    <source>
        <dbReference type="RuleBase" id="RU362111"/>
    </source>
</evidence>
<evidence type="ECO:0000256" key="8">
    <source>
        <dbReference type="SAM" id="Phobius"/>
    </source>
</evidence>
<keyword evidence="10" id="KW-1185">Reference proteome</keyword>
<dbReference type="FunFam" id="3.90.45.10:FF:000003">
    <property type="entry name" value="Peptide deformylase"/>
    <property type="match status" value="1"/>
</dbReference>
<evidence type="ECO:0000256" key="4">
    <source>
        <dbReference type="ARBA" id="ARBA00022917"/>
    </source>
</evidence>
<evidence type="ECO:0000256" key="2">
    <source>
        <dbReference type="ARBA" id="ARBA00022723"/>
    </source>
</evidence>
<dbReference type="PANTHER" id="PTHR10458:SF2">
    <property type="entry name" value="PEPTIDE DEFORMYLASE, MITOCHONDRIAL"/>
    <property type="match status" value="1"/>
</dbReference>
<gene>
    <name evidence="9" type="ORF">AGLY_006431</name>
</gene>
<comment type="similarity">
    <text evidence="1 7">Belongs to the polypeptide deformylase family.</text>
</comment>
<dbReference type="OrthoDB" id="276063at2759"/>
<feature type="transmembrane region" description="Helical" evidence="8">
    <location>
        <begin position="347"/>
        <end position="370"/>
    </location>
</feature>
<name>A0A6G0TSB0_APHGL</name>